<keyword evidence="8 14" id="KW-0472">Membrane</keyword>
<reference evidence="19" key="1">
    <citation type="journal article" date="2019" name="Int. J. Syst. Evol. Microbiol.">
        <title>The Global Catalogue of Microorganisms (GCM) 10K type strain sequencing project: providing services to taxonomists for standard genome sequencing and annotation.</title>
        <authorList>
            <consortium name="The Broad Institute Genomics Platform"/>
            <consortium name="The Broad Institute Genome Sequencing Center for Infectious Disease"/>
            <person name="Wu L."/>
            <person name="Ma J."/>
        </authorList>
    </citation>
    <scope>NUCLEOTIDE SEQUENCE [LARGE SCALE GENOMIC DNA]</scope>
    <source>
        <strain evidence="19">CECT 7698</strain>
    </source>
</reference>
<sequence>MIRLLRNISINAAMIVTLACFACSMAVISTLGAVADRAAHDTVSTLNQVNAEQLNEINRADALLNVARVSLEIASNHMMLGRTLPADAMLAVAGDRLARAEQRFANFVATPQSDEGKALAERLQGDFDKVLTLVRAQHEALDLLDTPTFNGLRNELEEPAEALQASMTAFVGYGFERSQRLMESYDAQTKRFRWIGLGILVLTAAMLVLLYVGLRKVVIRPLNEAVIGLEHIAKADLTHRIQVLGRNEISKLFAAMREMQQGLAKTVGTVRDSSGSIHVGTRQIASGNADLSSRTEQQAASLQETATSMEQLTATVKQNADNARQASGLANDASSTATRGGEVVNQVITTMHGISGSSQKIADITGVIDSIAFQTNILALNASVEAARAGEQGRGFAVVAGEVRNLAGRSAEAAKEIKGLIENSVVQVQAGSTLVEQAGETMQEVVAAVRRVTDIMDEISAASQEQSDGIEQVSQAVSQMDDVTQQNAALVQEAAAAALSLEEQANRLERAVSVFRLEGAASRNLSVSTGEPASPALPSHTKMARDATKPVEEKPQRPPVHREAVTEDDWEEF</sequence>
<evidence type="ECO:0000259" key="16">
    <source>
        <dbReference type="PROSITE" id="PS50111"/>
    </source>
</evidence>
<evidence type="ECO:0000256" key="2">
    <source>
        <dbReference type="ARBA" id="ARBA00022475"/>
    </source>
</evidence>
<feature type="coiled-coil region" evidence="12">
    <location>
        <begin position="491"/>
        <end position="518"/>
    </location>
</feature>
<dbReference type="PROSITE" id="PS50111">
    <property type="entry name" value="CHEMOTAXIS_TRANSDUC_2"/>
    <property type="match status" value="1"/>
</dbReference>
<dbReference type="Gene3D" id="1.20.120.30">
    <property type="entry name" value="Aspartate receptor, ligand-binding domain"/>
    <property type="match status" value="1"/>
</dbReference>
<keyword evidence="15" id="KW-0732">Signal</keyword>
<feature type="signal peptide" evidence="15">
    <location>
        <begin position="1"/>
        <end position="22"/>
    </location>
</feature>
<protein>
    <submittedName>
        <fullName evidence="18">Methyl-accepting chemotaxis protein</fullName>
    </submittedName>
</protein>
<comment type="subcellular location">
    <subcellularLocation>
        <location evidence="1">Cell inner membrane</location>
        <topology evidence="1">Multi-pass membrane protein</topology>
    </subcellularLocation>
</comment>
<name>A0ABV7LTH2_9GAMM</name>
<keyword evidence="5" id="KW-0997">Cell inner membrane</keyword>
<evidence type="ECO:0000256" key="5">
    <source>
        <dbReference type="ARBA" id="ARBA00022519"/>
    </source>
</evidence>
<evidence type="ECO:0000313" key="18">
    <source>
        <dbReference type="EMBL" id="MFC3285441.1"/>
    </source>
</evidence>
<feature type="region of interest" description="Disordered" evidence="13">
    <location>
        <begin position="525"/>
        <end position="573"/>
    </location>
</feature>
<dbReference type="PANTHER" id="PTHR43531:SF14">
    <property type="entry name" value="METHYL-ACCEPTING CHEMOTAXIS PROTEIN I-RELATED"/>
    <property type="match status" value="1"/>
</dbReference>
<keyword evidence="7 14" id="KW-1133">Transmembrane helix</keyword>
<feature type="domain" description="HAMP" evidence="17">
    <location>
        <begin position="216"/>
        <end position="268"/>
    </location>
</feature>
<dbReference type="PROSITE" id="PS51257">
    <property type="entry name" value="PROKAR_LIPOPROTEIN"/>
    <property type="match status" value="1"/>
</dbReference>
<evidence type="ECO:0000256" key="6">
    <source>
        <dbReference type="ARBA" id="ARBA00022692"/>
    </source>
</evidence>
<keyword evidence="2" id="KW-1003">Cell membrane</keyword>
<keyword evidence="3" id="KW-0488">Methylation</keyword>
<keyword evidence="19" id="KW-1185">Reference proteome</keyword>
<evidence type="ECO:0000256" key="14">
    <source>
        <dbReference type="SAM" id="Phobius"/>
    </source>
</evidence>
<feature type="domain" description="Methyl-accepting transducer" evidence="16">
    <location>
        <begin position="273"/>
        <end position="502"/>
    </location>
</feature>
<evidence type="ECO:0000256" key="1">
    <source>
        <dbReference type="ARBA" id="ARBA00004429"/>
    </source>
</evidence>
<evidence type="ECO:0000256" key="12">
    <source>
        <dbReference type="SAM" id="Coils"/>
    </source>
</evidence>
<dbReference type="InterPro" id="IPR003660">
    <property type="entry name" value="HAMP_dom"/>
</dbReference>
<evidence type="ECO:0000256" key="8">
    <source>
        <dbReference type="ARBA" id="ARBA00023136"/>
    </source>
</evidence>
<dbReference type="Pfam" id="PF00015">
    <property type="entry name" value="MCPsignal"/>
    <property type="match status" value="1"/>
</dbReference>
<evidence type="ECO:0000256" key="4">
    <source>
        <dbReference type="ARBA" id="ARBA00022500"/>
    </source>
</evidence>
<dbReference type="PANTHER" id="PTHR43531">
    <property type="entry name" value="PROTEIN ICFG"/>
    <property type="match status" value="1"/>
</dbReference>
<dbReference type="PRINTS" id="PR00260">
    <property type="entry name" value="CHEMTRNSDUCR"/>
</dbReference>
<feature type="compositionally biased region" description="Basic and acidic residues" evidence="13">
    <location>
        <begin position="543"/>
        <end position="565"/>
    </location>
</feature>
<dbReference type="InterPro" id="IPR003122">
    <property type="entry name" value="Tar_rcpt_lig-bd"/>
</dbReference>
<comment type="similarity">
    <text evidence="10">Belongs to the methyl-accepting chemotaxis (MCP) protein family.</text>
</comment>
<gene>
    <name evidence="18" type="ORF">ACFOEV_17720</name>
</gene>
<dbReference type="InterPro" id="IPR051310">
    <property type="entry name" value="MCP_chemotaxis"/>
</dbReference>
<dbReference type="PROSITE" id="PS50885">
    <property type="entry name" value="HAMP"/>
    <property type="match status" value="1"/>
</dbReference>
<dbReference type="Gene3D" id="1.10.287.950">
    <property type="entry name" value="Methyl-accepting chemotaxis protein"/>
    <property type="match status" value="1"/>
</dbReference>
<evidence type="ECO:0000256" key="7">
    <source>
        <dbReference type="ARBA" id="ARBA00022989"/>
    </source>
</evidence>
<dbReference type="InterPro" id="IPR004090">
    <property type="entry name" value="Chemotax_Me-accpt_rcpt"/>
</dbReference>
<keyword evidence="6 14" id="KW-0812">Transmembrane</keyword>
<evidence type="ECO:0000259" key="17">
    <source>
        <dbReference type="PROSITE" id="PS50885"/>
    </source>
</evidence>
<dbReference type="InterPro" id="IPR035440">
    <property type="entry name" value="4HB_MCP_dom_sf"/>
</dbReference>
<dbReference type="SUPFAM" id="SSF58104">
    <property type="entry name" value="Methyl-accepting chemotaxis protein (MCP) signaling domain"/>
    <property type="match status" value="1"/>
</dbReference>
<organism evidence="18 19">
    <name type="scientific">Litchfieldella rifensis</name>
    <dbReference type="NCBI Taxonomy" id="762643"/>
    <lineage>
        <taxon>Bacteria</taxon>
        <taxon>Pseudomonadati</taxon>
        <taxon>Pseudomonadota</taxon>
        <taxon>Gammaproteobacteria</taxon>
        <taxon>Oceanospirillales</taxon>
        <taxon>Halomonadaceae</taxon>
        <taxon>Litchfieldella</taxon>
    </lineage>
</organism>
<dbReference type="CDD" id="cd19407">
    <property type="entry name" value="Tar_Tsr_sensor"/>
    <property type="match status" value="1"/>
</dbReference>
<dbReference type="InterPro" id="IPR004089">
    <property type="entry name" value="MCPsignal_dom"/>
</dbReference>
<dbReference type="Proteomes" id="UP001595579">
    <property type="component" value="Unassembled WGS sequence"/>
</dbReference>
<keyword evidence="12" id="KW-0175">Coiled coil</keyword>
<dbReference type="EMBL" id="JBHRUG010000031">
    <property type="protein sequence ID" value="MFC3285441.1"/>
    <property type="molecule type" value="Genomic_DNA"/>
</dbReference>
<dbReference type="SMART" id="SM00304">
    <property type="entry name" value="HAMP"/>
    <property type="match status" value="1"/>
</dbReference>
<evidence type="ECO:0000256" key="10">
    <source>
        <dbReference type="ARBA" id="ARBA00029447"/>
    </source>
</evidence>
<dbReference type="SUPFAM" id="SSF47170">
    <property type="entry name" value="Aspartate receptor, ligand-binding domain"/>
    <property type="match status" value="1"/>
</dbReference>
<feature type="transmembrane region" description="Helical" evidence="14">
    <location>
        <begin position="194"/>
        <end position="214"/>
    </location>
</feature>
<feature type="chain" id="PRO_5046005612" evidence="15">
    <location>
        <begin position="23"/>
        <end position="573"/>
    </location>
</feature>
<evidence type="ECO:0000256" key="15">
    <source>
        <dbReference type="SAM" id="SignalP"/>
    </source>
</evidence>
<proteinExistence type="inferred from homology"/>
<accession>A0ABV7LTH2</accession>
<evidence type="ECO:0000256" key="11">
    <source>
        <dbReference type="PROSITE-ProRule" id="PRU00284"/>
    </source>
</evidence>
<evidence type="ECO:0000256" key="9">
    <source>
        <dbReference type="ARBA" id="ARBA00023224"/>
    </source>
</evidence>
<keyword evidence="4" id="KW-0145">Chemotaxis</keyword>
<dbReference type="Pfam" id="PF00672">
    <property type="entry name" value="HAMP"/>
    <property type="match status" value="1"/>
</dbReference>
<dbReference type="RefSeq" id="WP_386776208.1">
    <property type="nucleotide sequence ID" value="NZ_JBHRUG010000031.1"/>
</dbReference>
<dbReference type="Pfam" id="PF02203">
    <property type="entry name" value="TarH"/>
    <property type="match status" value="1"/>
</dbReference>
<comment type="caution">
    <text evidence="18">The sequence shown here is derived from an EMBL/GenBank/DDBJ whole genome shotgun (WGS) entry which is preliminary data.</text>
</comment>
<evidence type="ECO:0000256" key="13">
    <source>
        <dbReference type="SAM" id="MobiDB-lite"/>
    </source>
</evidence>
<dbReference type="CDD" id="cd06225">
    <property type="entry name" value="HAMP"/>
    <property type="match status" value="1"/>
</dbReference>
<evidence type="ECO:0000256" key="3">
    <source>
        <dbReference type="ARBA" id="ARBA00022481"/>
    </source>
</evidence>
<dbReference type="SMART" id="SM00283">
    <property type="entry name" value="MA"/>
    <property type="match status" value="1"/>
</dbReference>
<evidence type="ECO:0000313" key="19">
    <source>
        <dbReference type="Proteomes" id="UP001595579"/>
    </source>
</evidence>
<keyword evidence="9 11" id="KW-0807">Transducer</keyword>
<dbReference type="CDD" id="cd11386">
    <property type="entry name" value="MCP_signal"/>
    <property type="match status" value="1"/>
</dbReference>